<evidence type="ECO:0000313" key="2">
    <source>
        <dbReference type="Proteomes" id="UP000257109"/>
    </source>
</evidence>
<dbReference type="Proteomes" id="UP000257109">
    <property type="component" value="Unassembled WGS sequence"/>
</dbReference>
<dbReference type="STRING" id="157652.A0A371I2X1"/>
<evidence type="ECO:0000313" key="1">
    <source>
        <dbReference type="EMBL" id="RDY09397.1"/>
    </source>
</evidence>
<name>A0A371I2X1_MUCPR</name>
<comment type="caution">
    <text evidence="1">The sequence shown here is derived from an EMBL/GenBank/DDBJ whole genome shotgun (WGS) entry which is preliminary data.</text>
</comment>
<feature type="non-terminal residue" evidence="1">
    <location>
        <position position="1"/>
    </location>
</feature>
<reference evidence="1" key="1">
    <citation type="submission" date="2018-05" db="EMBL/GenBank/DDBJ databases">
        <title>Draft genome of Mucuna pruriens seed.</title>
        <authorList>
            <person name="Nnadi N.E."/>
            <person name="Vos R."/>
            <person name="Hasami M.H."/>
            <person name="Devisetty U.K."/>
            <person name="Aguiy J.C."/>
        </authorList>
    </citation>
    <scope>NUCLEOTIDE SEQUENCE [LARGE SCALE GENOMIC DNA]</scope>
    <source>
        <strain evidence="1">JCA_2017</strain>
    </source>
</reference>
<dbReference type="EMBL" id="QJKJ01001060">
    <property type="protein sequence ID" value="RDY09397.1"/>
    <property type="molecule type" value="Genomic_DNA"/>
</dbReference>
<sequence>MLNETDFKAWKEVVDIVIDRTDLDLTLRVEKLIPTPDNLQESSIPKAFWDSIFEIQSTSRFLEEIEQFFAKNEKVKTSNLLAKLISIKYKGRGNIREYIMELSNLVAKLKSFKLELDEDLIMHLVLISLVAHFGQFKYDYLYLIHEKFQSLDVFKSFKVEVEVELQLRKKTKVVKSDCGGEYYEQDYDEILRDHSQDILRLSQENYISKILDRFDMKDSKPRDTSIAKGDKFSLKQCPNNDLERNEMQKIFYASIHWKTVRRVIRYLRRTKGHMLTYRKFEDLEIIGYSNSNFAGCQDSKRSTSEYIYMLAGGAISWKFVKQTLIAPSTMVAKFVICFETSNQGIWL</sequence>
<dbReference type="CDD" id="cd09272">
    <property type="entry name" value="RNase_HI_RT_Ty1"/>
    <property type="match status" value="1"/>
</dbReference>
<dbReference type="Pfam" id="PF14223">
    <property type="entry name" value="Retrotran_gag_2"/>
    <property type="match status" value="1"/>
</dbReference>
<dbReference type="OrthoDB" id="1713262at2759"/>
<dbReference type="AlphaFoldDB" id="A0A371I2X1"/>
<organism evidence="1 2">
    <name type="scientific">Mucuna pruriens</name>
    <name type="common">Velvet bean</name>
    <name type="synonym">Dolichos pruriens</name>
    <dbReference type="NCBI Taxonomy" id="157652"/>
    <lineage>
        <taxon>Eukaryota</taxon>
        <taxon>Viridiplantae</taxon>
        <taxon>Streptophyta</taxon>
        <taxon>Embryophyta</taxon>
        <taxon>Tracheophyta</taxon>
        <taxon>Spermatophyta</taxon>
        <taxon>Magnoliopsida</taxon>
        <taxon>eudicotyledons</taxon>
        <taxon>Gunneridae</taxon>
        <taxon>Pentapetalae</taxon>
        <taxon>rosids</taxon>
        <taxon>fabids</taxon>
        <taxon>Fabales</taxon>
        <taxon>Fabaceae</taxon>
        <taxon>Papilionoideae</taxon>
        <taxon>50 kb inversion clade</taxon>
        <taxon>NPAAA clade</taxon>
        <taxon>indigoferoid/millettioid clade</taxon>
        <taxon>Phaseoleae</taxon>
        <taxon>Mucuna</taxon>
    </lineage>
</organism>
<evidence type="ECO:0008006" key="3">
    <source>
        <dbReference type="Google" id="ProtNLM"/>
    </source>
</evidence>
<gene>
    <name evidence="1" type="ORF">CR513_06227</name>
</gene>
<accession>A0A371I2X1</accession>
<keyword evidence="2" id="KW-1185">Reference proteome</keyword>
<dbReference type="PANTHER" id="PTHR11439:SF467">
    <property type="entry name" value="INTEGRASE CATALYTIC DOMAIN-CONTAINING PROTEIN"/>
    <property type="match status" value="1"/>
</dbReference>
<protein>
    <recommendedName>
        <fullName evidence="3">Retrovirus-related Pol polyprotein from transposon TNT 1-94</fullName>
    </recommendedName>
</protein>
<proteinExistence type="predicted"/>
<dbReference type="PANTHER" id="PTHR11439">
    <property type="entry name" value="GAG-POL-RELATED RETROTRANSPOSON"/>
    <property type="match status" value="1"/>
</dbReference>